<gene>
    <name evidence="2" type="ORF">METZ01_LOCUS188899</name>
</gene>
<proteinExistence type="predicted"/>
<dbReference type="InterPro" id="IPR042267">
    <property type="entry name" value="VTC_sf"/>
</dbReference>
<evidence type="ECO:0000313" key="2">
    <source>
        <dbReference type="EMBL" id="SVB36045.1"/>
    </source>
</evidence>
<organism evidence="2">
    <name type="scientific">marine metagenome</name>
    <dbReference type="NCBI Taxonomy" id="408172"/>
    <lineage>
        <taxon>unclassified sequences</taxon>
        <taxon>metagenomes</taxon>
        <taxon>ecological metagenomes</taxon>
    </lineage>
</organism>
<dbReference type="EMBL" id="UINC01038682">
    <property type="protein sequence ID" value="SVB36045.1"/>
    <property type="molecule type" value="Genomic_DNA"/>
</dbReference>
<dbReference type="Gene3D" id="3.20.100.30">
    <property type="entry name" value="VTC, catalytic tunnel domain"/>
    <property type="match status" value="1"/>
</dbReference>
<sequence>VVAPEQVPEIRRFIRPFVYEDEHTIGDIPEYLVTTLQLDASNATLHFAKERKARTRFKLRIRTYGTGNECPYFLEIKRKINIMILKSRAVLQPKDYSKENILHPTRIIPFANEAENMNYLEFVRLVREIGARPFAYVNYVRESYKGISERYARVTIDRRLRYRPARGSWTFPCQSARWYSMDTQTS</sequence>
<evidence type="ECO:0000259" key="1">
    <source>
        <dbReference type="Pfam" id="PF09359"/>
    </source>
</evidence>
<feature type="non-terminal residue" evidence="2">
    <location>
        <position position="1"/>
    </location>
</feature>
<reference evidence="2" key="1">
    <citation type="submission" date="2018-05" db="EMBL/GenBank/DDBJ databases">
        <authorList>
            <person name="Lanie J.A."/>
            <person name="Ng W.-L."/>
            <person name="Kazmierczak K.M."/>
            <person name="Andrzejewski T.M."/>
            <person name="Davidsen T.M."/>
            <person name="Wayne K.J."/>
            <person name="Tettelin H."/>
            <person name="Glass J.I."/>
            <person name="Rusch D."/>
            <person name="Podicherti R."/>
            <person name="Tsui H.-C.T."/>
            <person name="Winkler M.E."/>
        </authorList>
    </citation>
    <scope>NUCLEOTIDE SEQUENCE</scope>
</reference>
<accession>A0A382DCQ3</accession>
<dbReference type="Pfam" id="PF09359">
    <property type="entry name" value="VTC"/>
    <property type="match status" value="1"/>
</dbReference>
<feature type="domain" description="VTC" evidence="1">
    <location>
        <begin position="4"/>
        <end position="178"/>
    </location>
</feature>
<feature type="non-terminal residue" evidence="2">
    <location>
        <position position="186"/>
    </location>
</feature>
<dbReference type="AlphaFoldDB" id="A0A382DCQ3"/>
<dbReference type="GO" id="GO:0006799">
    <property type="term" value="P:polyphosphate biosynthetic process"/>
    <property type="evidence" value="ECO:0007669"/>
    <property type="project" value="UniProtKB-ARBA"/>
</dbReference>
<protein>
    <recommendedName>
        <fullName evidence="1">VTC domain-containing protein</fullName>
    </recommendedName>
</protein>
<name>A0A382DCQ3_9ZZZZ</name>
<dbReference type="InterPro" id="IPR018966">
    <property type="entry name" value="VTC_domain"/>
</dbReference>